<organism evidence="1 2">
    <name type="scientific">Choiromyces venosus 120613-1</name>
    <dbReference type="NCBI Taxonomy" id="1336337"/>
    <lineage>
        <taxon>Eukaryota</taxon>
        <taxon>Fungi</taxon>
        <taxon>Dikarya</taxon>
        <taxon>Ascomycota</taxon>
        <taxon>Pezizomycotina</taxon>
        <taxon>Pezizomycetes</taxon>
        <taxon>Pezizales</taxon>
        <taxon>Tuberaceae</taxon>
        <taxon>Choiromyces</taxon>
    </lineage>
</organism>
<sequence length="83" mass="9164">SHTIAATVSSKFLDFSAYRGNDLRPVGVKHGCRWCLCVSRWKEVYDAYKAGNVCADAVPGVGLNATHKKALEKVSYEQLEEFA</sequence>
<accession>A0A3N4K731</accession>
<dbReference type="PANTHER" id="PTHR37466:SF1">
    <property type="entry name" value="SLR1628 PROTEIN"/>
    <property type="match status" value="1"/>
</dbReference>
<proteinExistence type="predicted"/>
<dbReference type="InterPro" id="IPR018714">
    <property type="entry name" value="DUF2237"/>
</dbReference>
<dbReference type="EMBL" id="ML120371">
    <property type="protein sequence ID" value="RPB01725.1"/>
    <property type="molecule type" value="Genomic_DNA"/>
</dbReference>
<dbReference type="STRING" id="1336337.A0A3N4K731"/>
<dbReference type="PANTHER" id="PTHR37466">
    <property type="entry name" value="SLR1628 PROTEIN"/>
    <property type="match status" value="1"/>
</dbReference>
<dbReference type="OrthoDB" id="1517790at2759"/>
<name>A0A3N4K731_9PEZI</name>
<keyword evidence="2" id="KW-1185">Reference proteome</keyword>
<gene>
    <name evidence="1" type="ORF">L873DRAFT_1575233</name>
</gene>
<dbReference type="Gene3D" id="3.30.56.110">
    <property type="entry name" value="Protein of unknown function DUF2237"/>
    <property type="match status" value="1"/>
</dbReference>
<reference evidence="1 2" key="1">
    <citation type="journal article" date="2018" name="Nat. Ecol. Evol.">
        <title>Pezizomycetes genomes reveal the molecular basis of ectomycorrhizal truffle lifestyle.</title>
        <authorList>
            <person name="Murat C."/>
            <person name="Payen T."/>
            <person name="Noel B."/>
            <person name="Kuo A."/>
            <person name="Morin E."/>
            <person name="Chen J."/>
            <person name="Kohler A."/>
            <person name="Krizsan K."/>
            <person name="Balestrini R."/>
            <person name="Da Silva C."/>
            <person name="Montanini B."/>
            <person name="Hainaut M."/>
            <person name="Levati E."/>
            <person name="Barry K.W."/>
            <person name="Belfiori B."/>
            <person name="Cichocki N."/>
            <person name="Clum A."/>
            <person name="Dockter R.B."/>
            <person name="Fauchery L."/>
            <person name="Guy J."/>
            <person name="Iotti M."/>
            <person name="Le Tacon F."/>
            <person name="Lindquist E.A."/>
            <person name="Lipzen A."/>
            <person name="Malagnac F."/>
            <person name="Mello A."/>
            <person name="Molinier V."/>
            <person name="Miyauchi S."/>
            <person name="Poulain J."/>
            <person name="Riccioni C."/>
            <person name="Rubini A."/>
            <person name="Sitrit Y."/>
            <person name="Splivallo R."/>
            <person name="Traeger S."/>
            <person name="Wang M."/>
            <person name="Zifcakova L."/>
            <person name="Wipf D."/>
            <person name="Zambonelli A."/>
            <person name="Paolocci F."/>
            <person name="Nowrousian M."/>
            <person name="Ottonello S."/>
            <person name="Baldrian P."/>
            <person name="Spatafora J.W."/>
            <person name="Henrissat B."/>
            <person name="Nagy L.G."/>
            <person name="Aury J.M."/>
            <person name="Wincker P."/>
            <person name="Grigoriev I.V."/>
            <person name="Bonfante P."/>
            <person name="Martin F.M."/>
        </authorList>
    </citation>
    <scope>NUCLEOTIDE SEQUENCE [LARGE SCALE GENOMIC DNA]</scope>
    <source>
        <strain evidence="1 2">120613-1</strain>
    </source>
</reference>
<dbReference type="AlphaFoldDB" id="A0A3N4K731"/>
<dbReference type="Pfam" id="PF09996">
    <property type="entry name" value="DUF2237"/>
    <property type="match status" value="1"/>
</dbReference>
<evidence type="ECO:0000313" key="2">
    <source>
        <dbReference type="Proteomes" id="UP000276215"/>
    </source>
</evidence>
<feature type="non-terminal residue" evidence="1">
    <location>
        <position position="83"/>
    </location>
</feature>
<dbReference type="Proteomes" id="UP000276215">
    <property type="component" value="Unassembled WGS sequence"/>
</dbReference>
<evidence type="ECO:0000313" key="1">
    <source>
        <dbReference type="EMBL" id="RPB01725.1"/>
    </source>
</evidence>
<protein>
    <submittedName>
        <fullName evidence="1">Uncharacterized protein</fullName>
    </submittedName>
</protein>
<feature type="non-terminal residue" evidence="1">
    <location>
        <position position="1"/>
    </location>
</feature>